<evidence type="ECO:0000313" key="2">
    <source>
        <dbReference type="Proteomes" id="UP000183940"/>
    </source>
</evidence>
<dbReference type="AlphaFoldDB" id="A0A1L9QV20"/>
<keyword evidence="2" id="KW-1185">Reference proteome</keyword>
<proteinExistence type="predicted"/>
<dbReference type="InterPro" id="IPR014968">
    <property type="entry name" value="XisI"/>
</dbReference>
<comment type="caution">
    <text evidence="1">The sequence shown here is derived from an EMBL/GenBank/DDBJ whole genome shotgun (WGS) entry which is preliminary data.</text>
</comment>
<dbReference type="InterPro" id="IPR035943">
    <property type="entry name" value="XisI-like_sf"/>
</dbReference>
<gene>
    <name evidence="1" type="ORF">BI308_05395</name>
</gene>
<dbReference type="EMBL" id="MLAW01000006">
    <property type="protein sequence ID" value="OJJ26531.1"/>
    <property type="molecule type" value="Genomic_DNA"/>
</dbReference>
<sequence length="96" mass="11611">METRIQPILTEDHEWISGSSNLARARCLVFDETHDQYLWMFLGWEGKKKIRNIHVHIPIKNEKIDIEKDWKEEGIVNELLLRRNFLIFLFHRLALN</sequence>
<organism evidence="1 2">
    <name type="scientific">Roseofilum reptotaenium AO1-A</name>
    <dbReference type="NCBI Taxonomy" id="1925591"/>
    <lineage>
        <taxon>Bacteria</taxon>
        <taxon>Bacillati</taxon>
        <taxon>Cyanobacteriota</taxon>
        <taxon>Cyanophyceae</taxon>
        <taxon>Desertifilales</taxon>
        <taxon>Desertifilaceae</taxon>
        <taxon>Roseofilum</taxon>
    </lineage>
</organism>
<dbReference type="SUPFAM" id="SSF143847">
    <property type="entry name" value="XisI-like"/>
    <property type="match status" value="1"/>
</dbReference>
<dbReference type="Proteomes" id="UP000183940">
    <property type="component" value="Unassembled WGS sequence"/>
</dbReference>
<evidence type="ECO:0000313" key="1">
    <source>
        <dbReference type="EMBL" id="OJJ26531.1"/>
    </source>
</evidence>
<dbReference type="Pfam" id="PF08869">
    <property type="entry name" value="XisI"/>
    <property type="match status" value="1"/>
</dbReference>
<reference evidence="1" key="1">
    <citation type="submission" date="2016-10" db="EMBL/GenBank/DDBJ databases">
        <title>CRISPR-Cas defence system in Roseofilum reptotaenium: evidence of a bacteriophage-cyanobacterium arms race in the coral black band disease.</title>
        <authorList>
            <person name="Buerger P."/>
            <person name="Wood-Charlson E.M."/>
            <person name="Weynberg K.D."/>
            <person name="Willis B."/>
            <person name="Van Oppen M.J."/>
        </authorList>
    </citation>
    <scope>NUCLEOTIDE SEQUENCE [LARGE SCALE GENOMIC DNA]</scope>
    <source>
        <strain evidence="1">AO1-A</strain>
    </source>
</reference>
<name>A0A1L9QV20_9CYAN</name>
<protein>
    <submittedName>
        <fullName evidence="1">Uncharacterized protein</fullName>
    </submittedName>
</protein>
<accession>A0A1L9QV20</accession>
<dbReference type="Gene3D" id="3.30.310.110">
    <property type="entry name" value="XisI-like"/>
    <property type="match status" value="1"/>
</dbReference>
<dbReference type="STRING" id="1925591.BI308_05395"/>